<dbReference type="Proteomes" id="UP000178230">
    <property type="component" value="Unassembled WGS sequence"/>
</dbReference>
<feature type="transmembrane region" description="Helical" evidence="1">
    <location>
        <begin position="237"/>
        <end position="258"/>
    </location>
</feature>
<feature type="transmembrane region" description="Helical" evidence="1">
    <location>
        <begin position="6"/>
        <end position="26"/>
    </location>
</feature>
<comment type="caution">
    <text evidence="2">The sequence shown here is derived from an EMBL/GenBank/DDBJ whole genome shotgun (WGS) entry which is preliminary data.</text>
</comment>
<dbReference type="AlphaFoldDB" id="A0A1F5YJ53"/>
<name>A0A1F5YJ53_9BACT</name>
<keyword evidence="1" id="KW-0812">Transmembrane</keyword>
<reference evidence="2 3" key="1">
    <citation type="journal article" date="2016" name="Nat. Commun.">
        <title>Thousands of microbial genomes shed light on interconnected biogeochemical processes in an aquifer system.</title>
        <authorList>
            <person name="Anantharaman K."/>
            <person name="Brown C.T."/>
            <person name="Hug L.A."/>
            <person name="Sharon I."/>
            <person name="Castelle C.J."/>
            <person name="Probst A.J."/>
            <person name="Thomas B.C."/>
            <person name="Singh A."/>
            <person name="Wilkins M.J."/>
            <person name="Karaoz U."/>
            <person name="Brodie E.L."/>
            <person name="Williams K.H."/>
            <person name="Hubbard S.S."/>
            <person name="Banfield J.F."/>
        </authorList>
    </citation>
    <scope>NUCLEOTIDE SEQUENCE [LARGE SCALE GENOMIC DNA]</scope>
</reference>
<evidence type="ECO:0000256" key="1">
    <source>
        <dbReference type="SAM" id="Phobius"/>
    </source>
</evidence>
<dbReference type="InterPro" id="IPR021493">
    <property type="entry name" value="DUF3147"/>
</dbReference>
<evidence type="ECO:0000313" key="3">
    <source>
        <dbReference type="Proteomes" id="UP000178230"/>
    </source>
</evidence>
<organism evidence="2 3">
    <name type="scientific">Candidatus Gottesmanbacteria bacterium RBG_13_37_7</name>
    <dbReference type="NCBI Taxonomy" id="1798369"/>
    <lineage>
        <taxon>Bacteria</taxon>
        <taxon>Candidatus Gottesmaniibacteriota</taxon>
    </lineage>
</organism>
<feature type="transmembrane region" description="Helical" evidence="1">
    <location>
        <begin position="33"/>
        <end position="54"/>
    </location>
</feature>
<keyword evidence="1" id="KW-1133">Transmembrane helix</keyword>
<feature type="transmembrane region" description="Helical" evidence="1">
    <location>
        <begin position="91"/>
        <end position="109"/>
    </location>
</feature>
<feature type="transmembrane region" description="Helical" evidence="1">
    <location>
        <begin position="212"/>
        <end position="231"/>
    </location>
</feature>
<dbReference type="EMBL" id="MFIY01000018">
    <property type="protein sequence ID" value="OGG00211.1"/>
    <property type="molecule type" value="Genomic_DNA"/>
</dbReference>
<feature type="transmembrane region" description="Helical" evidence="1">
    <location>
        <begin position="180"/>
        <end position="200"/>
    </location>
</feature>
<feature type="transmembrane region" description="Helical" evidence="1">
    <location>
        <begin position="115"/>
        <end position="134"/>
    </location>
</feature>
<accession>A0A1F5YJ53</accession>
<sequence>MDPFIVKVFLSLITGVVFVVVSTNIAERVSGKLGGLIVGLPSTAVISLLFIGLTQGVAKAMIASAIVPFSSGLYCFYFITFLLLTKKGFSIGFIGSLIIWFLFATISSIYSPNSIIASVIVWLLLETVCIWWTVNNIHINHSLIPKRIISSPLWLKAILTGSVIGLIVIIGKVAGPRWGGIFATFPALTISTFLITIKSGGVEFTRLIAKNILISTTTTISIFAILCYFLYPIIGVILGTVLAYLGLLVISAPFYFLVFEKIKE</sequence>
<feature type="transmembrane region" description="Helical" evidence="1">
    <location>
        <begin position="154"/>
        <end position="174"/>
    </location>
</feature>
<feature type="transmembrane region" description="Helical" evidence="1">
    <location>
        <begin position="60"/>
        <end position="84"/>
    </location>
</feature>
<evidence type="ECO:0008006" key="4">
    <source>
        <dbReference type="Google" id="ProtNLM"/>
    </source>
</evidence>
<keyword evidence="1" id="KW-0472">Membrane</keyword>
<evidence type="ECO:0000313" key="2">
    <source>
        <dbReference type="EMBL" id="OGG00211.1"/>
    </source>
</evidence>
<proteinExistence type="predicted"/>
<protein>
    <recommendedName>
        <fullName evidence="4">DUF3147 family protein</fullName>
    </recommendedName>
</protein>
<dbReference type="Pfam" id="PF11345">
    <property type="entry name" value="DUF3147"/>
    <property type="match status" value="1"/>
</dbReference>
<gene>
    <name evidence="2" type="ORF">A2Y99_03250</name>
</gene>